<proteinExistence type="predicted"/>
<reference evidence="1 2" key="1">
    <citation type="submission" date="2024-03" db="EMBL/GenBank/DDBJ databases">
        <title>A Rare Waterborne Outbreak of Bacillus cereus in China: Epidemiologic Survey, Genomic Insights and Virulence Characteristics.</title>
        <authorList>
            <person name="Wang S."/>
        </authorList>
    </citation>
    <scope>NUCLEOTIDE SEQUENCE [LARGE SCALE GENOMIC DNA]</scope>
    <source>
        <strain evidence="1 2">BC008</strain>
    </source>
</reference>
<accession>A0ABU8HKL2</accession>
<dbReference type="RefSeq" id="WP_185914449.1">
    <property type="nucleotide sequence ID" value="NZ_JBBAGV010000001.1"/>
</dbReference>
<evidence type="ECO:0000313" key="1">
    <source>
        <dbReference type="EMBL" id="MEI5927177.1"/>
    </source>
</evidence>
<dbReference type="EMBL" id="JBBAGW010000001">
    <property type="protein sequence ID" value="MEI5927177.1"/>
    <property type="molecule type" value="Genomic_DNA"/>
</dbReference>
<evidence type="ECO:0000313" key="2">
    <source>
        <dbReference type="Proteomes" id="UP001365619"/>
    </source>
</evidence>
<organism evidence="1 2">
    <name type="scientific">Bacillus luti</name>
    <dbReference type="NCBI Taxonomy" id="2026191"/>
    <lineage>
        <taxon>Bacteria</taxon>
        <taxon>Bacillati</taxon>
        <taxon>Bacillota</taxon>
        <taxon>Bacilli</taxon>
        <taxon>Bacillales</taxon>
        <taxon>Bacillaceae</taxon>
        <taxon>Bacillus</taxon>
        <taxon>Bacillus cereus group</taxon>
    </lineage>
</organism>
<sequence>MLIRMKELQLKINKLEKKHDVESEKREIVQYSWGYVAVKNQDINADEVEIAHYISFSEEVS</sequence>
<name>A0ABU8HKL2_9BACI</name>
<gene>
    <name evidence="1" type="ORF">WBS43_00405</name>
</gene>
<dbReference type="Proteomes" id="UP001365619">
    <property type="component" value="Unassembled WGS sequence"/>
</dbReference>
<comment type="caution">
    <text evidence="1">The sequence shown here is derived from an EMBL/GenBank/DDBJ whole genome shotgun (WGS) entry which is preliminary data.</text>
</comment>
<protein>
    <submittedName>
        <fullName evidence="1">Uncharacterized protein</fullName>
    </submittedName>
</protein>
<keyword evidence="2" id="KW-1185">Reference proteome</keyword>